<dbReference type="GO" id="GO:0016491">
    <property type="term" value="F:oxidoreductase activity"/>
    <property type="evidence" value="ECO:0007669"/>
    <property type="project" value="InterPro"/>
</dbReference>
<dbReference type="InterPro" id="IPR015590">
    <property type="entry name" value="Aldehyde_DH_dom"/>
</dbReference>
<dbReference type="Pfam" id="PF00171">
    <property type="entry name" value="Aldedh"/>
    <property type="match status" value="1"/>
</dbReference>
<reference evidence="2 3" key="1">
    <citation type="journal article" date="2015" name="Genome Biol. Evol.">
        <title>Comparative Genomics of a Bacterivorous Green Alga Reveals Evolutionary Causalities and Consequences of Phago-Mixotrophic Mode of Nutrition.</title>
        <authorList>
            <person name="Burns J.A."/>
            <person name="Paasch A."/>
            <person name="Narechania A."/>
            <person name="Kim E."/>
        </authorList>
    </citation>
    <scope>NUCLEOTIDE SEQUENCE [LARGE SCALE GENOMIC DNA]</scope>
    <source>
        <strain evidence="2 3">PLY_AMNH</strain>
    </source>
</reference>
<comment type="caution">
    <text evidence="2">The sequence shown here is derived from an EMBL/GenBank/DDBJ whole genome shotgun (WGS) entry which is preliminary data.</text>
</comment>
<feature type="domain" description="Aldehyde dehydrogenase" evidence="1">
    <location>
        <begin position="89"/>
        <end position="193"/>
    </location>
</feature>
<dbReference type="AlphaFoldDB" id="A0AAE0KTC8"/>
<accession>A0AAE0KTC8</accession>
<dbReference type="EMBL" id="LGRX02018516">
    <property type="protein sequence ID" value="KAK3259714.1"/>
    <property type="molecule type" value="Genomic_DNA"/>
</dbReference>
<proteinExistence type="predicted"/>
<protein>
    <recommendedName>
        <fullName evidence="1">Aldehyde dehydrogenase domain-containing protein</fullName>
    </recommendedName>
</protein>
<evidence type="ECO:0000259" key="1">
    <source>
        <dbReference type="Pfam" id="PF00171"/>
    </source>
</evidence>
<dbReference type="Proteomes" id="UP001190700">
    <property type="component" value="Unassembled WGS sequence"/>
</dbReference>
<name>A0AAE0KTC8_9CHLO</name>
<organism evidence="2 3">
    <name type="scientific">Cymbomonas tetramitiformis</name>
    <dbReference type="NCBI Taxonomy" id="36881"/>
    <lineage>
        <taxon>Eukaryota</taxon>
        <taxon>Viridiplantae</taxon>
        <taxon>Chlorophyta</taxon>
        <taxon>Pyramimonadophyceae</taxon>
        <taxon>Pyramimonadales</taxon>
        <taxon>Pyramimonadaceae</taxon>
        <taxon>Cymbomonas</taxon>
    </lineage>
</organism>
<gene>
    <name evidence="2" type="ORF">CYMTET_31301</name>
</gene>
<evidence type="ECO:0000313" key="3">
    <source>
        <dbReference type="Proteomes" id="UP001190700"/>
    </source>
</evidence>
<keyword evidence="3" id="KW-1185">Reference proteome</keyword>
<dbReference type="InterPro" id="IPR016162">
    <property type="entry name" value="Ald_DH_N"/>
</dbReference>
<dbReference type="SUPFAM" id="SSF53720">
    <property type="entry name" value="ALDH-like"/>
    <property type="match status" value="1"/>
</dbReference>
<dbReference type="Gene3D" id="3.40.605.10">
    <property type="entry name" value="Aldehyde Dehydrogenase, Chain A, domain 1"/>
    <property type="match status" value="1"/>
</dbReference>
<evidence type="ECO:0000313" key="2">
    <source>
        <dbReference type="EMBL" id="KAK3259714.1"/>
    </source>
</evidence>
<dbReference type="InterPro" id="IPR016161">
    <property type="entry name" value="Ald_DH/histidinol_DH"/>
</dbReference>
<sequence length="236" mass="25786">MAIGLSALRQQIWPRASSELFRFVHFSSLARNTKELKMTYQSPKAIGNTVSPDEAIYASKPNVDGAKICIGGVVRQWDGDSLEVTAPIIDASTGKRCVIGRIATLGETEAVEAVSAAVTAWNQGRGEWPQMTMAGRIQAMQKVQEALKEQREAIVNALMWEICKNTSDAAAEFDRTMGFMDASIKTLKELDAKFGGVSVNMPESKYCPNFPPAKVNVSAIGRHAMRPPIDRETPLI</sequence>